<dbReference type="OrthoDB" id="10499433at2759"/>
<feature type="transmembrane region" description="Helical" evidence="1">
    <location>
        <begin position="244"/>
        <end position="265"/>
    </location>
</feature>
<gene>
    <name evidence="3" type="primary">LOC113788524</name>
</gene>
<protein>
    <submittedName>
        <fullName evidence="3">Uncharacterized protein LOC113788524</fullName>
    </submittedName>
</protein>
<name>A0A6P6XPG5_DERPT</name>
<feature type="transmembrane region" description="Helical" evidence="1">
    <location>
        <begin position="71"/>
        <end position="90"/>
    </location>
</feature>
<feature type="transmembrane region" description="Helical" evidence="1">
    <location>
        <begin position="102"/>
        <end position="122"/>
    </location>
</feature>
<proteinExistence type="predicted"/>
<dbReference type="Proteomes" id="UP000515146">
    <property type="component" value="Unplaced"/>
</dbReference>
<organism evidence="2 3">
    <name type="scientific">Dermatophagoides pteronyssinus</name>
    <name type="common">European house dust mite</name>
    <dbReference type="NCBI Taxonomy" id="6956"/>
    <lineage>
        <taxon>Eukaryota</taxon>
        <taxon>Metazoa</taxon>
        <taxon>Ecdysozoa</taxon>
        <taxon>Arthropoda</taxon>
        <taxon>Chelicerata</taxon>
        <taxon>Arachnida</taxon>
        <taxon>Acari</taxon>
        <taxon>Acariformes</taxon>
        <taxon>Sarcoptiformes</taxon>
        <taxon>Astigmata</taxon>
        <taxon>Psoroptidia</taxon>
        <taxon>Analgoidea</taxon>
        <taxon>Pyroglyphidae</taxon>
        <taxon>Dermatophagoidinae</taxon>
        <taxon>Dermatophagoides</taxon>
    </lineage>
</organism>
<keyword evidence="2" id="KW-1185">Reference proteome</keyword>
<feature type="transmembrane region" description="Helical" evidence="1">
    <location>
        <begin position="26"/>
        <end position="45"/>
    </location>
</feature>
<dbReference type="RefSeq" id="XP_027193784.1">
    <property type="nucleotide sequence ID" value="XM_027337983.1"/>
</dbReference>
<feature type="transmembrane region" description="Helical" evidence="1">
    <location>
        <begin position="217"/>
        <end position="238"/>
    </location>
</feature>
<evidence type="ECO:0000256" key="1">
    <source>
        <dbReference type="SAM" id="Phobius"/>
    </source>
</evidence>
<keyword evidence="1" id="KW-0472">Membrane</keyword>
<accession>A0A6P6XPG5</accession>
<dbReference type="AlphaFoldDB" id="A0A6P6XPG5"/>
<reference evidence="3" key="1">
    <citation type="submission" date="2025-08" db="UniProtKB">
        <authorList>
            <consortium name="RefSeq"/>
        </authorList>
    </citation>
    <scope>IDENTIFICATION</scope>
    <source>
        <strain evidence="3">Airmid</strain>
    </source>
</reference>
<keyword evidence="1" id="KW-1133">Transmembrane helix</keyword>
<evidence type="ECO:0000313" key="3">
    <source>
        <dbReference type="RefSeq" id="XP_027193784.1"/>
    </source>
</evidence>
<evidence type="ECO:0000313" key="2">
    <source>
        <dbReference type="Proteomes" id="UP000515146"/>
    </source>
</evidence>
<dbReference type="InParanoid" id="A0A6P6XPG5"/>
<keyword evidence="1" id="KW-0812">Transmembrane</keyword>
<dbReference type="KEGG" id="dpte:113788524"/>
<sequence length="366" mass="43085">MSTISKIFILDCKFFEQILQVQRIDLIFVEVIVISFIEEWLWLFFLQEALTYNCQYLNFITISKLNESAKVILVAMEMIAKFVIMSSCVFFSQQIKMNWSNLFIVILGIVVFLCVSVLYMSIATLPTYNEQCFRYILRCRLLIKANLFSQTMANNQLVFAEVIVASLIEEWLWIFFLKEALTYTSSNIVNRRFWNEFHDPYIILYSRISKLNESAKVILLAVELISKSAIMTSCIFYSQQKTMTIASTFLTFIGIVIFLCVEVLYARIAIIPTYNEQCFRSILRWIIRTQSLTQSKPSKHYGRLYQRIQYRLLIKANLFAQTMVNNQLGFTCGHLFHINKYKFTELILMNIPLFLLLYKQACNYEN</sequence>